<dbReference type="Gene3D" id="3.40.1410.10">
    <property type="entry name" value="Chorismate lyase-like"/>
    <property type="match status" value="1"/>
</dbReference>
<dbReference type="InterPro" id="IPR036388">
    <property type="entry name" value="WH-like_DNA-bd_sf"/>
</dbReference>
<dbReference type="InterPro" id="IPR028978">
    <property type="entry name" value="Chorismate_lyase_/UTRA_dom_sf"/>
</dbReference>
<dbReference type="OrthoDB" id="3194402at2"/>
<dbReference type="PANTHER" id="PTHR44846:SF17">
    <property type="entry name" value="GNTR-FAMILY TRANSCRIPTIONAL REGULATOR"/>
    <property type="match status" value="1"/>
</dbReference>
<dbReference type="GO" id="GO:0003677">
    <property type="term" value="F:DNA binding"/>
    <property type="evidence" value="ECO:0007669"/>
    <property type="project" value="UniProtKB-KW"/>
</dbReference>
<dbReference type="AlphaFoldDB" id="A0A4Y4D635"/>
<comment type="caution">
    <text evidence="5">The sequence shown here is derived from an EMBL/GenBank/DDBJ whole genome shotgun (WGS) entry which is preliminary data.</text>
</comment>
<dbReference type="InterPro" id="IPR036390">
    <property type="entry name" value="WH_DNA-bd_sf"/>
</dbReference>
<dbReference type="GO" id="GO:0003700">
    <property type="term" value="F:DNA-binding transcription factor activity"/>
    <property type="evidence" value="ECO:0007669"/>
    <property type="project" value="InterPro"/>
</dbReference>
<dbReference type="SMART" id="SM00866">
    <property type="entry name" value="UTRA"/>
    <property type="match status" value="1"/>
</dbReference>
<evidence type="ECO:0000313" key="5">
    <source>
        <dbReference type="EMBL" id="GEC99043.1"/>
    </source>
</evidence>
<organism evidence="5 6">
    <name type="scientific">Kocuria varians</name>
    <name type="common">Micrococcus varians</name>
    <dbReference type="NCBI Taxonomy" id="1272"/>
    <lineage>
        <taxon>Bacteria</taxon>
        <taxon>Bacillati</taxon>
        <taxon>Actinomycetota</taxon>
        <taxon>Actinomycetes</taxon>
        <taxon>Micrococcales</taxon>
        <taxon>Micrococcaceae</taxon>
        <taxon>Kocuria</taxon>
    </lineage>
</organism>
<dbReference type="SMART" id="SM00345">
    <property type="entry name" value="HTH_GNTR"/>
    <property type="match status" value="1"/>
</dbReference>
<evidence type="ECO:0000256" key="1">
    <source>
        <dbReference type="ARBA" id="ARBA00023015"/>
    </source>
</evidence>
<sequence length="245" mass="26701">MAFPSTITIDRASPVPLYHQLVHGIESAITEGELPPGTMLENELSLAKNLHLSRPTVRKAMDELVRSGLLVRKRGVGTQVVASEVRRPVRLTSLYDDLAQDASNPATQVLSLEEVPAPAETARALNIAEGAAVYHLRRLRSRGGKPLAIMENWVPPEIATLDTQELAEHGLYEILRREGVNFRVATQKIGAAVASAEQAKLLGITEGAALVTMSRTATDDVGRRVETGRHFYRADSYSFELTLSA</sequence>
<dbReference type="PANTHER" id="PTHR44846">
    <property type="entry name" value="MANNOSYL-D-GLYCERATE TRANSPORT/METABOLISM SYSTEM REPRESSOR MNGR-RELATED"/>
    <property type="match status" value="1"/>
</dbReference>
<keyword evidence="6" id="KW-1185">Reference proteome</keyword>
<keyword evidence="3" id="KW-0804">Transcription</keyword>
<dbReference type="InterPro" id="IPR000524">
    <property type="entry name" value="Tscrpt_reg_HTH_GntR"/>
</dbReference>
<dbReference type="SUPFAM" id="SSF46785">
    <property type="entry name" value="Winged helix' DNA-binding domain"/>
    <property type="match status" value="1"/>
</dbReference>
<dbReference type="Proteomes" id="UP000315730">
    <property type="component" value="Unassembled WGS sequence"/>
</dbReference>
<evidence type="ECO:0000313" key="6">
    <source>
        <dbReference type="Proteomes" id="UP000315730"/>
    </source>
</evidence>
<dbReference type="CDD" id="cd07377">
    <property type="entry name" value="WHTH_GntR"/>
    <property type="match status" value="1"/>
</dbReference>
<evidence type="ECO:0000256" key="3">
    <source>
        <dbReference type="ARBA" id="ARBA00023163"/>
    </source>
</evidence>
<reference evidence="5 6" key="1">
    <citation type="submission" date="2019-06" db="EMBL/GenBank/DDBJ databases">
        <title>Whole genome shotgun sequence of Kocuria varians NBRC 15358.</title>
        <authorList>
            <person name="Hosoyama A."/>
            <person name="Uohara A."/>
            <person name="Ohji S."/>
            <person name="Ichikawa N."/>
        </authorList>
    </citation>
    <scope>NUCLEOTIDE SEQUENCE [LARGE SCALE GENOMIC DNA]</scope>
    <source>
        <strain evidence="5 6">NBRC 15358</strain>
    </source>
</reference>
<dbReference type="EMBL" id="BJNW01000008">
    <property type="protein sequence ID" value="GEC99043.1"/>
    <property type="molecule type" value="Genomic_DNA"/>
</dbReference>
<dbReference type="SUPFAM" id="SSF64288">
    <property type="entry name" value="Chorismate lyase-like"/>
    <property type="match status" value="1"/>
</dbReference>
<dbReference type="RefSeq" id="WP_141269315.1">
    <property type="nucleotide sequence ID" value="NZ_BJNW01000008.1"/>
</dbReference>
<keyword evidence="2" id="KW-0238">DNA-binding</keyword>
<keyword evidence="1" id="KW-0805">Transcription regulation</keyword>
<feature type="domain" description="HTH gntR-type" evidence="4">
    <location>
        <begin position="15"/>
        <end position="83"/>
    </location>
</feature>
<proteinExistence type="predicted"/>
<dbReference type="PRINTS" id="PR00035">
    <property type="entry name" value="HTHGNTR"/>
</dbReference>
<dbReference type="Gene3D" id="1.10.10.10">
    <property type="entry name" value="Winged helix-like DNA-binding domain superfamily/Winged helix DNA-binding domain"/>
    <property type="match status" value="1"/>
</dbReference>
<dbReference type="PROSITE" id="PS50949">
    <property type="entry name" value="HTH_GNTR"/>
    <property type="match status" value="1"/>
</dbReference>
<protein>
    <submittedName>
        <fullName evidence="5">GntR family transcriptional regulator</fullName>
    </submittedName>
</protein>
<dbReference type="Pfam" id="PF00392">
    <property type="entry name" value="GntR"/>
    <property type="match status" value="1"/>
</dbReference>
<dbReference type="GO" id="GO:0045892">
    <property type="term" value="P:negative regulation of DNA-templated transcription"/>
    <property type="evidence" value="ECO:0007669"/>
    <property type="project" value="TreeGrafter"/>
</dbReference>
<dbReference type="InterPro" id="IPR011663">
    <property type="entry name" value="UTRA"/>
</dbReference>
<name>A0A4Y4D635_KOCVA</name>
<gene>
    <name evidence="5" type="ORF">KVA01_11980</name>
</gene>
<dbReference type="Pfam" id="PF07702">
    <property type="entry name" value="UTRA"/>
    <property type="match status" value="1"/>
</dbReference>
<accession>A0A4Y4D635</accession>
<evidence type="ECO:0000256" key="2">
    <source>
        <dbReference type="ARBA" id="ARBA00023125"/>
    </source>
</evidence>
<dbReference type="InterPro" id="IPR050679">
    <property type="entry name" value="Bact_HTH_transcr_reg"/>
</dbReference>
<dbReference type="STRING" id="1272.GCA_900014985_00704"/>
<evidence type="ECO:0000259" key="4">
    <source>
        <dbReference type="PROSITE" id="PS50949"/>
    </source>
</evidence>